<name>A0A6L9MM99_9HYPH</name>
<evidence type="ECO:0000313" key="3">
    <source>
        <dbReference type="EMBL" id="NDV88845.1"/>
    </source>
</evidence>
<dbReference type="PANTHER" id="PTHR33055">
    <property type="entry name" value="TRANSPOSASE FOR INSERTION SEQUENCE ELEMENT IS1111A"/>
    <property type="match status" value="1"/>
</dbReference>
<dbReference type="Pfam" id="PF02371">
    <property type="entry name" value="Transposase_20"/>
    <property type="match status" value="1"/>
</dbReference>
<feature type="domain" description="Transposase IS110-like N-terminal" evidence="1">
    <location>
        <begin position="5"/>
        <end position="151"/>
    </location>
</feature>
<keyword evidence="4" id="KW-1185">Reference proteome</keyword>
<comment type="caution">
    <text evidence="3">The sequence shown here is derived from an EMBL/GenBank/DDBJ whole genome shotgun (WGS) entry which is preliminary data.</text>
</comment>
<feature type="domain" description="Transposase IS116/IS110/IS902 C-terminal" evidence="2">
    <location>
        <begin position="212"/>
        <end position="291"/>
    </location>
</feature>
<dbReference type="RefSeq" id="WP_163045699.1">
    <property type="nucleotide sequence ID" value="NZ_JAAAMJ010000021.1"/>
</dbReference>
<dbReference type="GO" id="GO:0006313">
    <property type="term" value="P:DNA transposition"/>
    <property type="evidence" value="ECO:0007669"/>
    <property type="project" value="InterPro"/>
</dbReference>
<dbReference type="Proteomes" id="UP000476332">
    <property type="component" value="Unassembled WGS sequence"/>
</dbReference>
<proteinExistence type="predicted"/>
<dbReference type="InterPro" id="IPR002525">
    <property type="entry name" value="Transp_IS110-like_N"/>
</dbReference>
<accession>A0A6L9MM99</accession>
<evidence type="ECO:0000259" key="1">
    <source>
        <dbReference type="Pfam" id="PF01548"/>
    </source>
</evidence>
<organism evidence="3 4">
    <name type="scientific">Aurantimonas aggregata</name>
    <dbReference type="NCBI Taxonomy" id="2047720"/>
    <lineage>
        <taxon>Bacteria</taxon>
        <taxon>Pseudomonadati</taxon>
        <taxon>Pseudomonadota</taxon>
        <taxon>Alphaproteobacteria</taxon>
        <taxon>Hyphomicrobiales</taxon>
        <taxon>Aurantimonadaceae</taxon>
        <taxon>Aurantimonas</taxon>
    </lineage>
</organism>
<dbReference type="GO" id="GO:0004803">
    <property type="term" value="F:transposase activity"/>
    <property type="evidence" value="ECO:0007669"/>
    <property type="project" value="InterPro"/>
</dbReference>
<dbReference type="PANTHER" id="PTHR33055:SF3">
    <property type="entry name" value="PUTATIVE TRANSPOSASE FOR IS117-RELATED"/>
    <property type="match status" value="1"/>
</dbReference>
<dbReference type="InterPro" id="IPR003346">
    <property type="entry name" value="Transposase_20"/>
</dbReference>
<sequence length="343" mass="37550">MEYYAGIDVSLEESSICVVDATGTIVREVKIASESEALVRYFDELALSVSRIGLEAGPLSQWLHAGLAAAGRDVVLLETRDVKAALSAMTVKTDRKDARGIAQLLRMGWYRPVHAKSMTCKDSRALLVGRKLLQGKLLDVELSIRGILRGYGLKVGEVSRGRFEARIRELTAGHVTLETVIGAMLAARAALWSAFTKLHREMLKIARVDKVCRILMSTPGVGALVALTYRSAVDDPTRFGKSSAVGAYFGLTPKKYQSGETDRDGGVSKVGDAMVRTALFEAAHVMLTRATRFSSLKHWALDVAKRRGMKRAKVALARKLGVVLHRMWMDAAEFRWSKTATAA</sequence>
<dbReference type="AlphaFoldDB" id="A0A6L9MM99"/>
<dbReference type="Pfam" id="PF01548">
    <property type="entry name" value="DEDD_Tnp_IS110"/>
    <property type="match status" value="1"/>
</dbReference>
<dbReference type="EMBL" id="JAAAMJ010000021">
    <property type="protein sequence ID" value="NDV88845.1"/>
    <property type="molecule type" value="Genomic_DNA"/>
</dbReference>
<dbReference type="GO" id="GO:0003677">
    <property type="term" value="F:DNA binding"/>
    <property type="evidence" value="ECO:0007669"/>
    <property type="project" value="InterPro"/>
</dbReference>
<protein>
    <submittedName>
        <fullName evidence="3">IS110 family transposase</fullName>
    </submittedName>
</protein>
<evidence type="ECO:0000259" key="2">
    <source>
        <dbReference type="Pfam" id="PF02371"/>
    </source>
</evidence>
<dbReference type="InterPro" id="IPR047650">
    <property type="entry name" value="Transpos_IS110"/>
</dbReference>
<dbReference type="NCBIfam" id="NF033542">
    <property type="entry name" value="transpos_IS110"/>
    <property type="match status" value="1"/>
</dbReference>
<reference evidence="3 4" key="1">
    <citation type="submission" date="2020-01" db="EMBL/GenBank/DDBJ databases">
        <title>Genomes of bacteria type strains.</title>
        <authorList>
            <person name="Chen J."/>
            <person name="Zhu S."/>
            <person name="Chen J."/>
        </authorList>
    </citation>
    <scope>NUCLEOTIDE SEQUENCE [LARGE SCALE GENOMIC DNA]</scope>
    <source>
        <strain evidence="3 4">KCTC 52919</strain>
    </source>
</reference>
<evidence type="ECO:0000313" key="4">
    <source>
        <dbReference type="Proteomes" id="UP000476332"/>
    </source>
</evidence>
<gene>
    <name evidence="3" type="ORF">GTW51_19330</name>
</gene>